<evidence type="ECO:0000313" key="2">
    <source>
        <dbReference type="Proteomes" id="UP001171111"/>
    </source>
</evidence>
<protein>
    <submittedName>
        <fullName evidence="1">Uncharacterized protein</fullName>
    </submittedName>
</protein>
<dbReference type="EMBL" id="JAULJQ010000001">
    <property type="protein sequence ID" value="MDO2408543.1"/>
    <property type="molecule type" value="Genomic_DNA"/>
</dbReference>
<accession>A0ABT8T566</accession>
<organism evidence="1 2">
    <name type="scientific">Campylobacter magnus</name>
    <dbReference type="NCBI Taxonomy" id="3026462"/>
    <lineage>
        <taxon>Bacteria</taxon>
        <taxon>Pseudomonadati</taxon>
        <taxon>Campylobacterota</taxon>
        <taxon>Epsilonproteobacteria</taxon>
        <taxon>Campylobacterales</taxon>
        <taxon>Campylobacteraceae</taxon>
        <taxon>Campylobacter</taxon>
    </lineage>
</organism>
<name>A0ABT8T566_9BACT</name>
<proteinExistence type="predicted"/>
<dbReference type="Proteomes" id="UP001171111">
    <property type="component" value="Unassembled WGS sequence"/>
</dbReference>
<sequence length="44" mass="4735">MSETSASKILRLNFERAAAVTKVTKSAASEGNCRESFARTSWAA</sequence>
<dbReference type="RefSeq" id="WP_273933689.1">
    <property type="nucleotide sequence ID" value="NZ_JAQSLJ010000002.1"/>
</dbReference>
<keyword evidence="2" id="KW-1185">Reference proteome</keyword>
<gene>
    <name evidence="1" type="ORF">Q2362_00330</name>
</gene>
<comment type="caution">
    <text evidence="1">The sequence shown here is derived from an EMBL/GenBank/DDBJ whole genome shotgun (WGS) entry which is preliminary data.</text>
</comment>
<evidence type="ECO:0000313" key="1">
    <source>
        <dbReference type="EMBL" id="MDO2408543.1"/>
    </source>
</evidence>
<reference evidence="1 2" key="1">
    <citation type="submission" date="2023-06" db="EMBL/GenBank/DDBJ databases">
        <title>Campylobacter magnum sp. nov., isolated from cecal contents of domestic pigs (Sus scrofa domesticus).</title>
        <authorList>
            <person name="Papic B."/>
            <person name="Gruntar I."/>
        </authorList>
    </citation>
    <scope>NUCLEOTIDE SEQUENCE [LARGE SCALE GENOMIC DNA]</scope>
    <source>
        <strain evidence="2">34484-21</strain>
    </source>
</reference>